<dbReference type="InterPro" id="IPR003599">
    <property type="entry name" value="Ig_sub"/>
</dbReference>
<dbReference type="GeneTree" id="ENSGT00940000163849"/>
<keyword evidence="1" id="KW-0391">Immunity</keyword>
<dbReference type="Gene3D" id="2.60.40.10">
    <property type="entry name" value="Immunoglobulins"/>
    <property type="match status" value="1"/>
</dbReference>
<keyword evidence="3" id="KW-1280">Immunoglobulin</keyword>
<organism evidence="5 6">
    <name type="scientific">Acanthochromis polyacanthus</name>
    <name type="common">spiny chromis</name>
    <dbReference type="NCBI Taxonomy" id="80966"/>
    <lineage>
        <taxon>Eukaryota</taxon>
        <taxon>Metazoa</taxon>
        <taxon>Chordata</taxon>
        <taxon>Craniata</taxon>
        <taxon>Vertebrata</taxon>
        <taxon>Euteleostomi</taxon>
        <taxon>Actinopterygii</taxon>
        <taxon>Neopterygii</taxon>
        <taxon>Teleostei</taxon>
        <taxon>Neoteleostei</taxon>
        <taxon>Acanthomorphata</taxon>
        <taxon>Ovalentaria</taxon>
        <taxon>Pomacentridae</taxon>
        <taxon>Acanthochromis</taxon>
    </lineage>
</organism>
<evidence type="ECO:0000313" key="5">
    <source>
        <dbReference type="Ensembl" id="ENSAPOP00000020634.1"/>
    </source>
</evidence>
<dbReference type="InterPro" id="IPR013106">
    <property type="entry name" value="Ig_V-set"/>
</dbReference>
<feature type="domain" description="Ig-like" evidence="4">
    <location>
        <begin position="12"/>
        <end position="107"/>
    </location>
</feature>
<dbReference type="GO" id="GO:0002250">
    <property type="term" value="P:adaptive immune response"/>
    <property type="evidence" value="ECO:0007669"/>
    <property type="project" value="UniProtKB-KW"/>
</dbReference>
<dbReference type="GO" id="GO:0019814">
    <property type="term" value="C:immunoglobulin complex"/>
    <property type="evidence" value="ECO:0007669"/>
    <property type="project" value="UniProtKB-KW"/>
</dbReference>
<dbReference type="InterPro" id="IPR007110">
    <property type="entry name" value="Ig-like_dom"/>
</dbReference>
<dbReference type="InterPro" id="IPR050199">
    <property type="entry name" value="IgHV"/>
</dbReference>
<keyword evidence="6" id="KW-1185">Reference proteome</keyword>
<evidence type="ECO:0000256" key="1">
    <source>
        <dbReference type="ARBA" id="ARBA00022859"/>
    </source>
</evidence>
<accession>A0A3Q1FW04</accession>
<dbReference type="AlphaFoldDB" id="A0A3Q1FW04"/>
<dbReference type="InterPro" id="IPR036179">
    <property type="entry name" value="Ig-like_dom_sf"/>
</dbReference>
<evidence type="ECO:0000313" key="6">
    <source>
        <dbReference type="Proteomes" id="UP000257200"/>
    </source>
</evidence>
<protein>
    <recommendedName>
        <fullName evidence="4">Ig-like domain-containing protein</fullName>
    </recommendedName>
</protein>
<dbReference type="SMART" id="SM00406">
    <property type="entry name" value="IGv"/>
    <property type="match status" value="1"/>
</dbReference>
<reference evidence="5" key="2">
    <citation type="submission" date="2025-09" db="UniProtKB">
        <authorList>
            <consortium name="Ensembl"/>
        </authorList>
    </citation>
    <scope>IDENTIFICATION</scope>
</reference>
<dbReference type="Ensembl" id="ENSAPOT00000030817.1">
    <property type="protein sequence ID" value="ENSAPOP00000020634.1"/>
    <property type="gene ID" value="ENSAPOG00000024219.1"/>
</dbReference>
<dbReference type="PROSITE" id="PS50835">
    <property type="entry name" value="IG_LIKE"/>
    <property type="match status" value="1"/>
</dbReference>
<keyword evidence="2" id="KW-1064">Adaptive immunity</keyword>
<dbReference type="GO" id="GO:0005576">
    <property type="term" value="C:extracellular region"/>
    <property type="evidence" value="ECO:0007669"/>
    <property type="project" value="UniProtKB-ARBA"/>
</dbReference>
<sequence length="132" mass="15228">MITIYCLTGVFGEIRLNQSPSEMKRPGETVKMSCAISEFDMSGYYIHWSRQKAGKALEWIGRMRAGSHTEYSQTFKSHFILSYDLSSSIEYLNMKNLTAEDSAVYFCARWEVGIDGTLKHPHNLINRSLYHF</sequence>
<name>A0A3Q1FW04_9TELE</name>
<evidence type="ECO:0000256" key="3">
    <source>
        <dbReference type="ARBA" id="ARBA00043265"/>
    </source>
</evidence>
<dbReference type="InParanoid" id="A0A3Q1FW04"/>
<evidence type="ECO:0000256" key="2">
    <source>
        <dbReference type="ARBA" id="ARBA00023130"/>
    </source>
</evidence>
<reference evidence="5" key="1">
    <citation type="submission" date="2025-08" db="UniProtKB">
        <authorList>
            <consortium name="Ensembl"/>
        </authorList>
    </citation>
    <scope>IDENTIFICATION</scope>
</reference>
<proteinExistence type="predicted"/>
<dbReference type="SUPFAM" id="SSF48726">
    <property type="entry name" value="Immunoglobulin"/>
    <property type="match status" value="1"/>
</dbReference>
<dbReference type="PANTHER" id="PTHR23266">
    <property type="entry name" value="IMMUNOGLOBULIN HEAVY CHAIN"/>
    <property type="match status" value="1"/>
</dbReference>
<evidence type="ECO:0000259" key="4">
    <source>
        <dbReference type="PROSITE" id="PS50835"/>
    </source>
</evidence>
<dbReference type="Proteomes" id="UP000257200">
    <property type="component" value="Unplaced"/>
</dbReference>
<dbReference type="Pfam" id="PF07686">
    <property type="entry name" value="V-set"/>
    <property type="match status" value="1"/>
</dbReference>
<dbReference type="InterPro" id="IPR013783">
    <property type="entry name" value="Ig-like_fold"/>
</dbReference>
<dbReference type="SMART" id="SM00409">
    <property type="entry name" value="IG"/>
    <property type="match status" value="1"/>
</dbReference>